<proteinExistence type="predicted"/>
<feature type="compositionally biased region" description="Basic and acidic residues" evidence="1">
    <location>
        <begin position="283"/>
        <end position="301"/>
    </location>
</feature>
<evidence type="ECO:0000256" key="1">
    <source>
        <dbReference type="SAM" id="MobiDB-lite"/>
    </source>
</evidence>
<dbReference type="PANTHER" id="PTHR12854">
    <property type="entry name" value="ATAXIN 2-RELATED"/>
    <property type="match status" value="1"/>
</dbReference>
<feature type="compositionally biased region" description="Pro residues" evidence="1">
    <location>
        <begin position="576"/>
        <end position="591"/>
    </location>
</feature>
<name>A0A024GUA6_9STRA</name>
<feature type="compositionally biased region" description="Polar residues" evidence="1">
    <location>
        <begin position="342"/>
        <end position="361"/>
    </location>
</feature>
<dbReference type="GO" id="GO:0034063">
    <property type="term" value="P:stress granule assembly"/>
    <property type="evidence" value="ECO:0007669"/>
    <property type="project" value="TreeGrafter"/>
</dbReference>
<feature type="domain" description="LsmAD" evidence="2">
    <location>
        <begin position="238"/>
        <end position="308"/>
    </location>
</feature>
<feature type="compositionally biased region" description="Polar residues" evidence="1">
    <location>
        <begin position="380"/>
        <end position="402"/>
    </location>
</feature>
<accession>A0A024GUA6</accession>
<sequence length="622" mass="69168">MDSAVVRSSAAKNSPVPPGFCTSKKLIHLNLTSKRPSSTISHSPSKKIQFVSVRGTRTPTPSSLPIRISLHGRSFSKRSLCRRVPFPWYFGLYQSGRFFNCFEEHTAKGISLNDRYISLVLNRSIQSQKENFTFQNGSTVVFKRIQIAQITIEGGMEYSESFGSTAKSMYKNAANNELVTDGEITGDAGEKQLFGRKLQAASSWLDPTLDTADLEDTFQRRNSQSANWNQFEANEKLFGVVSSFDENIYTTKLDREKIPSEQFTAAERIAREIEHQTSSNYHLQEERGHMSKSTEYDEEARYSSVDRNASKRMSDSIKPSNAISRQSARGPNAYVPPALRNNVKTKQPNSQKMASSLSTANHNDEKEGAVKPTGEKSTDAENSYTTSHSNDSIERNVSNPTKTESHHSLQSKAIDESSPTQTKKVASPLKEAKRNDESSIATPNGSNVSTLKKGLNPNAKEFKLNPSATTFSPKYPATPLLPGRVHPGNVRYTASPRIDPRPIFPPQDEWMYDKGVMLDENDMMPQPYVGYGVPLPPVMMQPPVYPPMIPQHPNGSGQYGFVSPNYSHPYFPGEPLPAPVAFPPRTQPPLPREPKAELTDERMPTPISNHANDSIVPPNTNR</sequence>
<dbReference type="GO" id="GO:0010494">
    <property type="term" value="C:cytoplasmic stress granule"/>
    <property type="evidence" value="ECO:0007669"/>
    <property type="project" value="TreeGrafter"/>
</dbReference>
<dbReference type="OrthoDB" id="2275718at2759"/>
<dbReference type="SMART" id="SM01272">
    <property type="entry name" value="LsmAD"/>
    <property type="match status" value="1"/>
</dbReference>
<dbReference type="Proteomes" id="UP000053237">
    <property type="component" value="Unassembled WGS sequence"/>
</dbReference>
<evidence type="ECO:0000313" key="4">
    <source>
        <dbReference type="Proteomes" id="UP000053237"/>
    </source>
</evidence>
<feature type="compositionally biased region" description="Polar residues" evidence="1">
    <location>
        <begin position="317"/>
        <end position="329"/>
    </location>
</feature>
<dbReference type="STRING" id="65357.A0A024GUA6"/>
<evidence type="ECO:0000259" key="2">
    <source>
        <dbReference type="SMART" id="SM01272"/>
    </source>
</evidence>
<dbReference type="GO" id="GO:0003729">
    <property type="term" value="F:mRNA binding"/>
    <property type="evidence" value="ECO:0007669"/>
    <property type="project" value="TreeGrafter"/>
</dbReference>
<dbReference type="InterPro" id="IPR045117">
    <property type="entry name" value="ATXN2-like"/>
</dbReference>
<dbReference type="PANTHER" id="PTHR12854:SF7">
    <property type="entry name" value="ATAXIN-2 HOMOLOG"/>
    <property type="match status" value="1"/>
</dbReference>
<dbReference type="EMBL" id="CAIX01000471">
    <property type="protein sequence ID" value="CCI50384.1"/>
    <property type="molecule type" value="Genomic_DNA"/>
</dbReference>
<protein>
    <recommendedName>
        <fullName evidence="2">LsmAD domain-containing protein</fullName>
    </recommendedName>
</protein>
<comment type="caution">
    <text evidence="3">The sequence shown here is derived from an EMBL/GenBank/DDBJ whole genome shotgun (WGS) entry which is preliminary data.</text>
</comment>
<dbReference type="AlphaFoldDB" id="A0A024GUA6"/>
<reference evidence="3 4" key="1">
    <citation type="submission" date="2012-05" db="EMBL/GenBank/DDBJ databases">
        <title>Recombination and specialization in a pathogen metapopulation.</title>
        <authorList>
            <person name="Gardiner A."/>
            <person name="Kemen E."/>
            <person name="Schultz-Larsen T."/>
            <person name="MacLean D."/>
            <person name="Van Oosterhout C."/>
            <person name="Jones J.D.G."/>
        </authorList>
    </citation>
    <scope>NUCLEOTIDE SEQUENCE [LARGE SCALE GENOMIC DNA]</scope>
    <source>
        <strain evidence="3 4">Ac Nc2</strain>
    </source>
</reference>
<organism evidence="3 4">
    <name type="scientific">Albugo candida</name>
    <dbReference type="NCBI Taxonomy" id="65357"/>
    <lineage>
        <taxon>Eukaryota</taxon>
        <taxon>Sar</taxon>
        <taxon>Stramenopiles</taxon>
        <taxon>Oomycota</taxon>
        <taxon>Peronosporomycetes</taxon>
        <taxon>Albuginales</taxon>
        <taxon>Albuginaceae</taxon>
        <taxon>Albugo</taxon>
    </lineage>
</organism>
<feature type="compositionally biased region" description="Polar residues" evidence="1">
    <location>
        <begin position="438"/>
        <end position="450"/>
    </location>
</feature>
<feature type="region of interest" description="Disordered" evidence="1">
    <location>
        <begin position="273"/>
        <end position="458"/>
    </location>
</feature>
<feature type="compositionally biased region" description="Basic and acidic residues" evidence="1">
    <location>
        <begin position="592"/>
        <end position="603"/>
    </location>
</feature>
<gene>
    <name evidence="3" type="ORF">BN9_120730</name>
</gene>
<dbReference type="Pfam" id="PF06741">
    <property type="entry name" value="LsmAD"/>
    <property type="match status" value="1"/>
</dbReference>
<feature type="region of interest" description="Disordered" evidence="1">
    <location>
        <begin position="576"/>
        <end position="622"/>
    </location>
</feature>
<dbReference type="InterPro" id="IPR009604">
    <property type="entry name" value="LsmAD_domain"/>
</dbReference>
<dbReference type="InParanoid" id="A0A024GUA6"/>
<feature type="compositionally biased region" description="Basic and acidic residues" evidence="1">
    <location>
        <begin position="362"/>
        <end position="379"/>
    </location>
</feature>
<feature type="compositionally biased region" description="Polar residues" evidence="1">
    <location>
        <begin position="606"/>
        <end position="622"/>
    </location>
</feature>
<keyword evidence="4" id="KW-1185">Reference proteome</keyword>
<evidence type="ECO:0000313" key="3">
    <source>
        <dbReference type="EMBL" id="CCI50384.1"/>
    </source>
</evidence>